<dbReference type="OrthoDB" id="1077582at2759"/>
<feature type="transmembrane region" description="Helical" evidence="7">
    <location>
        <begin position="34"/>
        <end position="54"/>
    </location>
</feature>
<evidence type="ECO:0000313" key="10">
    <source>
        <dbReference type="Proteomes" id="UP000076532"/>
    </source>
</evidence>
<keyword evidence="3" id="KW-0808">Transferase</keyword>
<dbReference type="GO" id="GO:0008374">
    <property type="term" value="F:O-acyltransferase activity"/>
    <property type="evidence" value="ECO:0007669"/>
    <property type="project" value="InterPro"/>
</dbReference>
<dbReference type="EMBL" id="KV417696">
    <property type="protein sequence ID" value="KZP09611.1"/>
    <property type="molecule type" value="Genomic_DNA"/>
</dbReference>
<dbReference type="Pfam" id="PF13813">
    <property type="entry name" value="MBOAT_2"/>
    <property type="match status" value="1"/>
</dbReference>
<dbReference type="GO" id="GO:0006629">
    <property type="term" value="P:lipid metabolic process"/>
    <property type="evidence" value="ECO:0007669"/>
    <property type="project" value="InterPro"/>
</dbReference>
<name>A0A165YJ48_9AGAM</name>
<dbReference type="Proteomes" id="UP000076532">
    <property type="component" value="Unassembled WGS sequence"/>
</dbReference>
<evidence type="ECO:0000256" key="7">
    <source>
        <dbReference type="SAM" id="Phobius"/>
    </source>
</evidence>
<proteinExistence type="inferred from homology"/>
<comment type="subcellular location">
    <subcellularLocation>
        <location evidence="1">Membrane</location>
        <topology evidence="1">Multi-pass membrane protein</topology>
    </subcellularLocation>
</comment>
<organism evidence="9 10">
    <name type="scientific">Athelia psychrophila</name>
    <dbReference type="NCBI Taxonomy" id="1759441"/>
    <lineage>
        <taxon>Eukaryota</taxon>
        <taxon>Fungi</taxon>
        <taxon>Dikarya</taxon>
        <taxon>Basidiomycota</taxon>
        <taxon>Agaricomycotina</taxon>
        <taxon>Agaricomycetes</taxon>
        <taxon>Agaricomycetidae</taxon>
        <taxon>Atheliales</taxon>
        <taxon>Atheliaceae</taxon>
        <taxon>Athelia</taxon>
    </lineage>
</organism>
<keyword evidence="10" id="KW-1185">Reference proteome</keyword>
<keyword evidence="6 7" id="KW-0472">Membrane</keyword>
<accession>A0A165YJ48</accession>
<dbReference type="STRING" id="436010.A0A165YJ48"/>
<feature type="transmembrane region" description="Helical" evidence="7">
    <location>
        <begin position="188"/>
        <end position="216"/>
    </location>
</feature>
<dbReference type="PANTHER" id="PTHR31595:SF67">
    <property type="entry name" value="WAX SYNTHASE DOMAIN-CONTAINING PROTEIN"/>
    <property type="match status" value="1"/>
</dbReference>
<evidence type="ECO:0000259" key="8">
    <source>
        <dbReference type="Pfam" id="PF13813"/>
    </source>
</evidence>
<evidence type="ECO:0000256" key="2">
    <source>
        <dbReference type="ARBA" id="ARBA00007282"/>
    </source>
</evidence>
<dbReference type="InterPro" id="IPR032805">
    <property type="entry name" value="Wax_synthase_dom"/>
</dbReference>
<protein>
    <recommendedName>
        <fullName evidence="8">Wax synthase domain-containing protein</fullName>
    </recommendedName>
</protein>
<feature type="transmembrane region" description="Helical" evidence="7">
    <location>
        <begin position="6"/>
        <end position="27"/>
    </location>
</feature>
<dbReference type="GO" id="GO:0016020">
    <property type="term" value="C:membrane"/>
    <property type="evidence" value="ECO:0007669"/>
    <property type="project" value="UniProtKB-SubCell"/>
</dbReference>
<evidence type="ECO:0000256" key="1">
    <source>
        <dbReference type="ARBA" id="ARBA00004141"/>
    </source>
</evidence>
<dbReference type="AlphaFoldDB" id="A0A165YJ48"/>
<evidence type="ECO:0000256" key="5">
    <source>
        <dbReference type="ARBA" id="ARBA00022989"/>
    </source>
</evidence>
<dbReference type="InterPro" id="IPR044851">
    <property type="entry name" value="Wax_synthase"/>
</dbReference>
<evidence type="ECO:0000256" key="3">
    <source>
        <dbReference type="ARBA" id="ARBA00022679"/>
    </source>
</evidence>
<gene>
    <name evidence="9" type="ORF">FIBSPDRAFT_839249</name>
</gene>
<feature type="domain" description="Wax synthase" evidence="8">
    <location>
        <begin position="222"/>
        <end position="306"/>
    </location>
</feature>
<keyword evidence="4 7" id="KW-0812">Transmembrane</keyword>
<keyword evidence="5 7" id="KW-1133">Transmembrane helix</keyword>
<evidence type="ECO:0000256" key="4">
    <source>
        <dbReference type="ARBA" id="ARBA00022692"/>
    </source>
</evidence>
<sequence>MASKPALPTVQFLVLPPLFLALVIALRPSMPFRIIALAHLSLVSYYGVVAYSTGDLSIDYIQGTAFGIGIANAIHFLLLSDPMVDFRHDSDTTSPTEKGILGRIYWSLGLQNALRGVGWNYRLPYTPDSPTDERWPFVARQLKSALWNLLLVDAAQSYMHWNPIFSRTGDNAPLPINTRGPVETSANVIAWCGTVCWTFHLCYGLLALLSVAVGFYQPKDFPPVFGRWRDSYTLRRFWGRTWHQTLRRPLSSIGKSIVRAVGAQPGTTISSYLQLYTAFIVSGLVHSAGDAMVGAEHFGSSFMFFLVQAIAITGEDCVVGAARKAGWTTSSPASRAAGYVWVWCWFVYSAPLSVSWQVVAGLGKSEVLPISPIRYVLQALGKA</sequence>
<comment type="similarity">
    <text evidence="2">Belongs to the wax synthase family.</text>
</comment>
<evidence type="ECO:0000256" key="6">
    <source>
        <dbReference type="ARBA" id="ARBA00023136"/>
    </source>
</evidence>
<feature type="transmembrane region" description="Helical" evidence="7">
    <location>
        <begin position="60"/>
        <end position="79"/>
    </location>
</feature>
<evidence type="ECO:0000313" key="9">
    <source>
        <dbReference type="EMBL" id="KZP09611.1"/>
    </source>
</evidence>
<dbReference type="PANTHER" id="PTHR31595">
    <property type="entry name" value="LONG-CHAIN-ALCOHOL O-FATTY-ACYLTRANSFERASE 3-RELATED"/>
    <property type="match status" value="1"/>
</dbReference>
<reference evidence="9 10" key="1">
    <citation type="journal article" date="2016" name="Mol. Biol. Evol.">
        <title>Comparative Genomics of Early-Diverging Mushroom-Forming Fungi Provides Insights into the Origins of Lignocellulose Decay Capabilities.</title>
        <authorList>
            <person name="Nagy L.G."/>
            <person name="Riley R."/>
            <person name="Tritt A."/>
            <person name="Adam C."/>
            <person name="Daum C."/>
            <person name="Floudas D."/>
            <person name="Sun H."/>
            <person name="Yadav J.S."/>
            <person name="Pangilinan J."/>
            <person name="Larsson K.H."/>
            <person name="Matsuura K."/>
            <person name="Barry K."/>
            <person name="Labutti K."/>
            <person name="Kuo R."/>
            <person name="Ohm R.A."/>
            <person name="Bhattacharya S.S."/>
            <person name="Shirouzu T."/>
            <person name="Yoshinaga Y."/>
            <person name="Martin F.M."/>
            <person name="Grigoriev I.V."/>
            <person name="Hibbett D.S."/>
        </authorList>
    </citation>
    <scope>NUCLEOTIDE SEQUENCE [LARGE SCALE GENOMIC DNA]</scope>
    <source>
        <strain evidence="9 10">CBS 109695</strain>
    </source>
</reference>